<dbReference type="PANTHER" id="PTHR34112">
    <property type="entry name" value="C-JUN-AMINO-TERMINAL KINASE-INTERACTING PROTEIN"/>
    <property type="match status" value="1"/>
</dbReference>
<dbReference type="RefSeq" id="XP_022762910.1">
    <property type="nucleotide sequence ID" value="XM_022907175.1"/>
</dbReference>
<proteinExistence type="predicted"/>
<sequence>MERSEPSLVPEWLKSSGNTSGSGSGNSNHQFTSSSSHSDNHSALRQRNKLSVGSDHDIGRTPISDRTTSGYFRRSHSSNGSAHSRSYSSFAKVHREGGLGKDINGYHDREKAVLSDHSNRNSSDSLDSMLPIMFEKDVLRRSQSMITGNCSDKWPRKVTNDSSANNKSNYSSGNGLLSMFSTAVCNKSAFERDFPVLGAEERQVGSEIGKVSSPGLSTSVQGLPVGTSAVTGSDGWTSALADIPVAVGSSVAGVAVASQNVSVRSASIAPATTTSLNMAETLAQRPSCARTPPSLNVGTQRLEELAIKQSRQLIPLVTTSTPKTLVVSPSEKSKAKAGQQLHPSLSLNYTRGGSSRSDSLKVSNESRLQILKPSREPNGVSLTTKDNLSPTNGSSKLVNSPLSVTPSAAASAPFRNSGNSPRFATADRNQTPIRITVEKRPTAQAQSRNDFFNLLKKKSTTNPASSVPDPNPAVSLSVSEKSDELGTKDSRSSVTLHDGGVPSSDMSIADLPTDNSSERTHNGDAYTESQQCSSNGDRHSSLNAILFPEEEEEKFLRSLGWEENAGDDEGLTEEEISAFFKEYMKLKPSGRLFHRMQSIVPLNSNSHLD</sequence>
<evidence type="ECO:0000256" key="1">
    <source>
        <dbReference type="SAM" id="MobiDB-lite"/>
    </source>
</evidence>
<accession>A0A6P6ADF2</accession>
<feature type="compositionally biased region" description="Basic and acidic residues" evidence="1">
    <location>
        <begin position="480"/>
        <end position="491"/>
    </location>
</feature>
<dbReference type="OrthoDB" id="1917528at2759"/>
<keyword evidence="2" id="KW-1185">Reference proteome</keyword>
<evidence type="ECO:0000313" key="3">
    <source>
        <dbReference type="RefSeq" id="XP_022762910.1"/>
    </source>
</evidence>
<gene>
    <name evidence="3" type="primary">LOC111308664</name>
</gene>
<feature type="compositionally biased region" description="Low complexity" evidence="1">
    <location>
        <begin position="77"/>
        <end position="89"/>
    </location>
</feature>
<name>A0A6P6ADF2_DURZI</name>
<dbReference type="AlphaFoldDB" id="A0A6P6ADF2"/>
<feature type="compositionally biased region" description="Polar residues" evidence="1">
    <location>
        <begin position="341"/>
        <end position="367"/>
    </location>
</feature>
<feature type="region of interest" description="Disordered" evidence="1">
    <location>
        <begin position="1"/>
        <end position="89"/>
    </location>
</feature>
<dbReference type="GeneID" id="111308664"/>
<dbReference type="PANTHER" id="PTHR34112:SF13">
    <property type="entry name" value="OS04G0448200 PROTEIN"/>
    <property type="match status" value="1"/>
</dbReference>
<feature type="compositionally biased region" description="Polar residues" evidence="1">
    <location>
        <begin position="380"/>
        <end position="433"/>
    </location>
</feature>
<feature type="region of interest" description="Disordered" evidence="1">
    <location>
        <begin position="324"/>
        <end position="538"/>
    </location>
</feature>
<evidence type="ECO:0000313" key="2">
    <source>
        <dbReference type="Proteomes" id="UP000515121"/>
    </source>
</evidence>
<dbReference type="Proteomes" id="UP000515121">
    <property type="component" value="Unplaced"/>
</dbReference>
<organism evidence="2 3">
    <name type="scientific">Durio zibethinus</name>
    <name type="common">Durian</name>
    <dbReference type="NCBI Taxonomy" id="66656"/>
    <lineage>
        <taxon>Eukaryota</taxon>
        <taxon>Viridiplantae</taxon>
        <taxon>Streptophyta</taxon>
        <taxon>Embryophyta</taxon>
        <taxon>Tracheophyta</taxon>
        <taxon>Spermatophyta</taxon>
        <taxon>Magnoliopsida</taxon>
        <taxon>eudicotyledons</taxon>
        <taxon>Gunneridae</taxon>
        <taxon>Pentapetalae</taxon>
        <taxon>rosids</taxon>
        <taxon>malvids</taxon>
        <taxon>Malvales</taxon>
        <taxon>Malvaceae</taxon>
        <taxon>Helicteroideae</taxon>
        <taxon>Durio</taxon>
    </lineage>
</organism>
<dbReference type="KEGG" id="dzi:111308664"/>
<feature type="compositionally biased region" description="Low complexity" evidence="1">
    <location>
        <begin position="15"/>
        <end position="37"/>
    </location>
</feature>
<protein>
    <submittedName>
        <fullName evidence="3">Mucin-17-like</fullName>
    </submittedName>
</protein>
<reference evidence="3" key="1">
    <citation type="submission" date="2025-08" db="UniProtKB">
        <authorList>
            <consortium name="RefSeq"/>
        </authorList>
    </citation>
    <scope>IDENTIFICATION</scope>
    <source>
        <tissue evidence="3">Fruit stalk</tissue>
    </source>
</reference>